<dbReference type="InterPro" id="IPR017451">
    <property type="entry name" value="F-box-assoc_interact_dom"/>
</dbReference>
<gene>
    <name evidence="2" type="ORF">F2Q68_00030676</name>
</gene>
<organism evidence="2 3">
    <name type="scientific">Brassica cretica</name>
    <name type="common">Mustard</name>
    <dbReference type="NCBI Taxonomy" id="69181"/>
    <lineage>
        <taxon>Eukaryota</taxon>
        <taxon>Viridiplantae</taxon>
        <taxon>Streptophyta</taxon>
        <taxon>Embryophyta</taxon>
        <taxon>Tracheophyta</taxon>
        <taxon>Spermatophyta</taxon>
        <taxon>Magnoliopsida</taxon>
        <taxon>eudicotyledons</taxon>
        <taxon>Gunneridae</taxon>
        <taxon>Pentapetalae</taxon>
        <taxon>rosids</taxon>
        <taxon>malvids</taxon>
        <taxon>Brassicales</taxon>
        <taxon>Brassicaceae</taxon>
        <taxon>Brassiceae</taxon>
        <taxon>Brassica</taxon>
    </lineage>
</organism>
<dbReference type="AlphaFoldDB" id="A0A3N6Q780"/>
<proteinExistence type="predicted"/>
<feature type="domain" description="F-box associated beta-propeller type 3" evidence="1">
    <location>
        <begin position="4"/>
        <end position="248"/>
    </location>
</feature>
<evidence type="ECO:0000259" key="1">
    <source>
        <dbReference type="Pfam" id="PF08268"/>
    </source>
</evidence>
<dbReference type="EMBL" id="QGKW02002005">
    <property type="protein sequence ID" value="KAF2542587.1"/>
    <property type="molecule type" value="Genomic_DNA"/>
</dbReference>
<dbReference type="Proteomes" id="UP000712281">
    <property type="component" value="Unassembled WGS sequence"/>
</dbReference>
<evidence type="ECO:0000313" key="3">
    <source>
        <dbReference type="Proteomes" id="UP000712281"/>
    </source>
</evidence>
<dbReference type="InterPro" id="IPR013187">
    <property type="entry name" value="F-box-assoc_dom_typ3"/>
</dbReference>
<dbReference type="OrthoDB" id="1086424at2759"/>
<dbReference type="Pfam" id="PF08268">
    <property type="entry name" value="FBA_3"/>
    <property type="match status" value="1"/>
</dbReference>
<dbReference type="PANTHER" id="PTHR31111:SF96">
    <property type="entry name" value="F-BOX DOMAIN-CONTAINING PROTEIN"/>
    <property type="match status" value="1"/>
</dbReference>
<name>A0A3N6Q780_BRACR</name>
<comment type="caution">
    <text evidence="2">The sequence shown here is derived from an EMBL/GenBank/DDBJ whole genome shotgun (WGS) entry which is preliminary data.</text>
</comment>
<reference evidence="2" key="1">
    <citation type="submission" date="2019-12" db="EMBL/GenBank/DDBJ databases">
        <title>Genome sequencing and annotation of Brassica cretica.</title>
        <authorList>
            <person name="Studholme D.J."/>
            <person name="Sarris P.F."/>
        </authorList>
    </citation>
    <scope>NUCLEOTIDE SEQUENCE</scope>
    <source>
        <strain evidence="2">PFS-001/15</strain>
        <tissue evidence="2">Leaf</tissue>
    </source>
</reference>
<dbReference type="PANTHER" id="PTHR31111">
    <property type="entry name" value="BNAA05G37150D PROTEIN-RELATED"/>
    <property type="match status" value="1"/>
</dbReference>
<sequence>MVPVLCSPSTGQTLVLPKVKTSRAKVKCLLGYDPLDKQFKELNSQVSKGHSVLPIRFTAEQKAILIQSDDEAQVQQKPISVPAKCSIPHFYPRDEICVNGVLYYTSLYKACMIVCFDVRSEKFNLIEVKGASVRRAVLGFMVNCNGKLGFSMSENHEGNVGFISGKSSRFKLWVLEDVEKQECSERVYVLPAEWKNIVGEHVLKIVGLSRTNEIVLSSWYSVKPFYLFYFNPGRNTVVRVEIEGVDMDGSKFAVL</sequence>
<evidence type="ECO:0000313" key="2">
    <source>
        <dbReference type="EMBL" id="KAF2542587.1"/>
    </source>
</evidence>
<dbReference type="NCBIfam" id="TIGR01640">
    <property type="entry name" value="F_box_assoc_1"/>
    <property type="match status" value="1"/>
</dbReference>
<accession>A0A3N6Q780</accession>
<protein>
    <recommendedName>
        <fullName evidence="1">F-box associated beta-propeller type 3 domain-containing protein</fullName>
    </recommendedName>
</protein>